<comment type="caution">
    <text evidence="1">The sequence shown here is derived from an EMBL/GenBank/DDBJ whole genome shotgun (WGS) entry which is preliminary data.</text>
</comment>
<reference evidence="1" key="1">
    <citation type="journal article" date="2015" name="Nature">
        <title>Complex archaea that bridge the gap between prokaryotes and eukaryotes.</title>
        <authorList>
            <person name="Spang A."/>
            <person name="Saw J.H."/>
            <person name="Jorgensen S.L."/>
            <person name="Zaremba-Niedzwiedzka K."/>
            <person name="Martijn J."/>
            <person name="Lind A.E."/>
            <person name="van Eijk R."/>
            <person name="Schleper C."/>
            <person name="Guy L."/>
            <person name="Ettema T.J."/>
        </authorList>
    </citation>
    <scope>NUCLEOTIDE SEQUENCE</scope>
</reference>
<name>A0A0F9GFE2_9ZZZZ</name>
<accession>A0A0F9GFE2</accession>
<evidence type="ECO:0000313" key="1">
    <source>
        <dbReference type="EMBL" id="KKL61867.1"/>
    </source>
</evidence>
<proteinExistence type="predicted"/>
<dbReference type="EMBL" id="LAZR01028680">
    <property type="protein sequence ID" value="KKL61867.1"/>
    <property type="molecule type" value="Genomic_DNA"/>
</dbReference>
<gene>
    <name evidence="1" type="ORF">LCGC14_2191020</name>
</gene>
<sequence length="149" mass="16152">MSLVGIRDGLVATIVAHGKYKPSEISACDFGITEFSASCIVLQPGPNTRFYPQAGLGSVCGSSRTKRREWTIAGIGMVKDKGDSRALLGNLWQMCDDIYDSVNSDDTLDGKAMTSHITLMSRPSIDSFITDGNVDWGYITFALEATEMD</sequence>
<protein>
    <submittedName>
        <fullName evidence="1">Uncharacterized protein</fullName>
    </submittedName>
</protein>
<organism evidence="1">
    <name type="scientific">marine sediment metagenome</name>
    <dbReference type="NCBI Taxonomy" id="412755"/>
    <lineage>
        <taxon>unclassified sequences</taxon>
        <taxon>metagenomes</taxon>
        <taxon>ecological metagenomes</taxon>
    </lineage>
</organism>
<dbReference type="AlphaFoldDB" id="A0A0F9GFE2"/>